<dbReference type="Proteomes" id="UP000827549">
    <property type="component" value="Chromosome 5"/>
</dbReference>
<feature type="region of interest" description="Disordered" evidence="1">
    <location>
        <begin position="1"/>
        <end position="50"/>
    </location>
</feature>
<organism evidence="2 3">
    <name type="scientific">Vanrija pseudolonga</name>
    <dbReference type="NCBI Taxonomy" id="143232"/>
    <lineage>
        <taxon>Eukaryota</taxon>
        <taxon>Fungi</taxon>
        <taxon>Dikarya</taxon>
        <taxon>Basidiomycota</taxon>
        <taxon>Agaricomycotina</taxon>
        <taxon>Tremellomycetes</taxon>
        <taxon>Trichosporonales</taxon>
        <taxon>Trichosporonaceae</taxon>
        <taxon>Vanrija</taxon>
    </lineage>
</organism>
<accession>A0AAF0YBH0</accession>
<proteinExistence type="predicted"/>
<dbReference type="AlphaFoldDB" id="A0AAF0YBH0"/>
<protein>
    <submittedName>
        <fullName evidence="2">Uncharacterized protein</fullName>
    </submittedName>
</protein>
<evidence type="ECO:0000256" key="1">
    <source>
        <dbReference type="SAM" id="MobiDB-lite"/>
    </source>
</evidence>
<reference evidence="2" key="1">
    <citation type="submission" date="2023-10" db="EMBL/GenBank/DDBJ databases">
        <authorList>
            <person name="Noh H."/>
        </authorList>
    </citation>
    <scope>NUCLEOTIDE SEQUENCE</scope>
    <source>
        <strain evidence="2">DUCC4014</strain>
    </source>
</reference>
<dbReference type="EMBL" id="CP086718">
    <property type="protein sequence ID" value="WOO83718.1"/>
    <property type="molecule type" value="Genomic_DNA"/>
</dbReference>
<name>A0AAF0YBH0_9TREE</name>
<sequence>MKREPDDTPSVLSPAPSSPASPTSDAVPATKKRKTASKSATKPPSGELTPEKKALLMDAIISAGYKALDMTKMATELGLNAKQLQNAFGPNRKGNLRHKAVVAVSGK</sequence>
<evidence type="ECO:0000313" key="3">
    <source>
        <dbReference type="Proteomes" id="UP000827549"/>
    </source>
</evidence>
<evidence type="ECO:0000313" key="2">
    <source>
        <dbReference type="EMBL" id="WOO83718.1"/>
    </source>
</evidence>
<keyword evidence="3" id="KW-1185">Reference proteome</keyword>
<gene>
    <name evidence="2" type="ORF">LOC62_05G007238</name>
</gene>
<dbReference type="GeneID" id="87810411"/>
<feature type="compositionally biased region" description="Low complexity" evidence="1">
    <location>
        <begin position="8"/>
        <end position="29"/>
    </location>
</feature>
<dbReference type="RefSeq" id="XP_062629744.1">
    <property type="nucleotide sequence ID" value="XM_062773760.1"/>
</dbReference>